<dbReference type="PANTHER" id="PTHR42341">
    <property type="entry name" value="HYDROPHOBIN"/>
    <property type="match status" value="1"/>
</dbReference>
<accession>A0A197JB92</accession>
<dbReference type="InterPro" id="IPR036686">
    <property type="entry name" value="Class_II_Hydrophobin_sf"/>
</dbReference>
<dbReference type="AlphaFoldDB" id="A0A197JB92"/>
<organism evidence="4 5">
    <name type="scientific">Linnemannia elongata AG-77</name>
    <dbReference type="NCBI Taxonomy" id="1314771"/>
    <lineage>
        <taxon>Eukaryota</taxon>
        <taxon>Fungi</taxon>
        <taxon>Fungi incertae sedis</taxon>
        <taxon>Mucoromycota</taxon>
        <taxon>Mortierellomycotina</taxon>
        <taxon>Mortierellomycetes</taxon>
        <taxon>Mortierellales</taxon>
        <taxon>Mortierellaceae</taxon>
        <taxon>Linnemannia</taxon>
    </lineage>
</organism>
<sequence length="88" mass="8771">MITLSLILATFLVSTVLAGGACPDLLYSIPTCCSTDVLGLADLSCSTPKSASSGSDLKSSCASDGKAAKCCTPELLEIGVLCQDPVGA</sequence>
<dbReference type="PANTHER" id="PTHR42341:SF1">
    <property type="entry name" value="HYDROPHOBIN"/>
    <property type="match status" value="1"/>
</dbReference>
<evidence type="ECO:0000313" key="4">
    <source>
        <dbReference type="EMBL" id="OAQ22303.1"/>
    </source>
</evidence>
<protein>
    <submittedName>
        <fullName evidence="4">Hydrophobin 5</fullName>
    </submittedName>
</protein>
<dbReference type="CDD" id="cd23508">
    <property type="entry name" value="hydrophobin_II"/>
    <property type="match status" value="1"/>
</dbReference>
<dbReference type="OrthoDB" id="4500971at2759"/>
<gene>
    <name evidence="4" type="ORF">K457DRAFT_85013</name>
</gene>
<dbReference type="Gene3D" id="3.20.120.10">
    <property type="entry name" value="Hydrophobin"/>
    <property type="match status" value="1"/>
</dbReference>
<dbReference type="GO" id="GO:0005576">
    <property type="term" value="C:extracellular region"/>
    <property type="evidence" value="ECO:0007669"/>
    <property type="project" value="InterPro"/>
</dbReference>
<reference evidence="4 5" key="1">
    <citation type="submission" date="2016-05" db="EMBL/GenBank/DDBJ databases">
        <title>Genome sequencing reveals origins of a unique bacterial endosymbiosis in the earliest lineages of terrestrial Fungi.</title>
        <authorList>
            <consortium name="DOE Joint Genome Institute"/>
            <person name="Uehling J."/>
            <person name="Gryganskyi A."/>
            <person name="Hameed K."/>
            <person name="Tschaplinski T."/>
            <person name="Misztal P."/>
            <person name="Wu S."/>
            <person name="Desiro A."/>
            <person name="Vande Pol N."/>
            <person name="Du Z.-Y."/>
            <person name="Zienkiewicz A."/>
            <person name="Zienkiewicz K."/>
            <person name="Morin E."/>
            <person name="Tisserant E."/>
            <person name="Splivallo R."/>
            <person name="Hainaut M."/>
            <person name="Henrissat B."/>
            <person name="Ohm R."/>
            <person name="Kuo A."/>
            <person name="Yan J."/>
            <person name="Lipzen A."/>
            <person name="Nolan M."/>
            <person name="Labutti K."/>
            <person name="Barry K."/>
            <person name="Goldstein A."/>
            <person name="Labbe J."/>
            <person name="Schadt C."/>
            <person name="Tuskan G."/>
            <person name="Grigoriev I."/>
            <person name="Martin F."/>
            <person name="Vilgalys R."/>
            <person name="Bonito G."/>
        </authorList>
    </citation>
    <scope>NUCLEOTIDE SEQUENCE [LARGE SCALE GENOMIC DNA]</scope>
    <source>
        <strain evidence="4 5">AG-77</strain>
    </source>
</reference>
<dbReference type="Pfam" id="PF06766">
    <property type="entry name" value="Hydrophobin_2"/>
    <property type="match status" value="1"/>
</dbReference>
<evidence type="ECO:0000256" key="1">
    <source>
        <dbReference type="ARBA" id="ARBA00009576"/>
    </source>
</evidence>
<dbReference type="STRING" id="1314771.A0A197JB92"/>
<dbReference type="InterPro" id="IPR010636">
    <property type="entry name" value="Class_II_hydrophobin"/>
</dbReference>
<evidence type="ECO:0000256" key="3">
    <source>
        <dbReference type="SAM" id="SignalP"/>
    </source>
</evidence>
<dbReference type="SUPFAM" id="SSF101751">
    <property type="entry name" value="Hydrophobin II, HfbII"/>
    <property type="match status" value="1"/>
</dbReference>
<proteinExistence type="inferred from homology"/>
<comment type="similarity">
    <text evidence="1">Belongs to the cerato-ulmin hydrophobin family.</text>
</comment>
<evidence type="ECO:0000313" key="5">
    <source>
        <dbReference type="Proteomes" id="UP000078512"/>
    </source>
</evidence>
<feature type="signal peptide" evidence="3">
    <location>
        <begin position="1"/>
        <end position="18"/>
    </location>
</feature>
<dbReference type="EMBL" id="KV442182">
    <property type="protein sequence ID" value="OAQ22303.1"/>
    <property type="molecule type" value="Genomic_DNA"/>
</dbReference>
<feature type="chain" id="PRO_5008275766" evidence="3">
    <location>
        <begin position="19"/>
        <end position="88"/>
    </location>
</feature>
<dbReference type="Proteomes" id="UP000078512">
    <property type="component" value="Unassembled WGS sequence"/>
</dbReference>
<keyword evidence="2" id="KW-1015">Disulfide bond</keyword>
<evidence type="ECO:0000256" key="2">
    <source>
        <dbReference type="ARBA" id="ARBA00023157"/>
    </source>
</evidence>
<keyword evidence="5" id="KW-1185">Reference proteome</keyword>
<name>A0A197JB92_9FUNG</name>
<keyword evidence="3" id="KW-0732">Signal</keyword>